<accession>A0A8K0RHP2</accession>
<dbReference type="Proteomes" id="UP000813461">
    <property type="component" value="Unassembled WGS sequence"/>
</dbReference>
<keyword evidence="3" id="KW-1185">Reference proteome</keyword>
<proteinExistence type="predicted"/>
<dbReference type="AlphaFoldDB" id="A0A8K0RHP2"/>
<comment type="caution">
    <text evidence="2">The sequence shown here is derived from an EMBL/GenBank/DDBJ whole genome shotgun (WGS) entry which is preliminary data.</text>
</comment>
<evidence type="ECO:0000313" key="2">
    <source>
        <dbReference type="EMBL" id="KAH7095222.1"/>
    </source>
</evidence>
<name>A0A8K0RHP2_9PLEO</name>
<protein>
    <submittedName>
        <fullName evidence="2">Uncharacterized protein</fullName>
    </submittedName>
</protein>
<evidence type="ECO:0000256" key="1">
    <source>
        <dbReference type="SAM" id="MobiDB-lite"/>
    </source>
</evidence>
<dbReference type="EMBL" id="JAGMVJ010000001">
    <property type="protein sequence ID" value="KAH7095222.1"/>
    <property type="molecule type" value="Genomic_DNA"/>
</dbReference>
<feature type="region of interest" description="Disordered" evidence="1">
    <location>
        <begin position="21"/>
        <end position="59"/>
    </location>
</feature>
<reference evidence="2" key="1">
    <citation type="journal article" date="2021" name="Nat. Commun.">
        <title>Genetic determinants of endophytism in the Arabidopsis root mycobiome.</title>
        <authorList>
            <person name="Mesny F."/>
            <person name="Miyauchi S."/>
            <person name="Thiergart T."/>
            <person name="Pickel B."/>
            <person name="Atanasova L."/>
            <person name="Karlsson M."/>
            <person name="Huettel B."/>
            <person name="Barry K.W."/>
            <person name="Haridas S."/>
            <person name="Chen C."/>
            <person name="Bauer D."/>
            <person name="Andreopoulos W."/>
            <person name="Pangilinan J."/>
            <person name="LaButti K."/>
            <person name="Riley R."/>
            <person name="Lipzen A."/>
            <person name="Clum A."/>
            <person name="Drula E."/>
            <person name="Henrissat B."/>
            <person name="Kohler A."/>
            <person name="Grigoriev I.V."/>
            <person name="Martin F.M."/>
            <person name="Hacquard S."/>
        </authorList>
    </citation>
    <scope>NUCLEOTIDE SEQUENCE</scope>
    <source>
        <strain evidence="2">MPI-SDFR-AT-0120</strain>
    </source>
</reference>
<feature type="compositionally biased region" description="Low complexity" evidence="1">
    <location>
        <begin position="31"/>
        <end position="42"/>
    </location>
</feature>
<organism evidence="2 3">
    <name type="scientific">Paraphoma chrysanthemicola</name>
    <dbReference type="NCBI Taxonomy" id="798071"/>
    <lineage>
        <taxon>Eukaryota</taxon>
        <taxon>Fungi</taxon>
        <taxon>Dikarya</taxon>
        <taxon>Ascomycota</taxon>
        <taxon>Pezizomycotina</taxon>
        <taxon>Dothideomycetes</taxon>
        <taxon>Pleosporomycetidae</taxon>
        <taxon>Pleosporales</taxon>
        <taxon>Pleosporineae</taxon>
        <taxon>Phaeosphaeriaceae</taxon>
        <taxon>Paraphoma</taxon>
    </lineage>
</organism>
<gene>
    <name evidence="2" type="ORF">FB567DRAFT_23173</name>
</gene>
<sequence>MFLFVTTTPLATVPSASAPRIPARLLRSRPEPSSKSSEMSSPDPQNTSSWCKGALDSPSQPFNKVSYRLLKIDFPKIVVHRSRRGLIIEEGILQLKKGSIAESVESHRDLISRCIVIFICWQRSACLQLQFLRMLTGILRLNQHIIRGEEL</sequence>
<evidence type="ECO:0000313" key="3">
    <source>
        <dbReference type="Proteomes" id="UP000813461"/>
    </source>
</evidence>